<gene>
    <name evidence="1" type="primary">ORF223420</name>
</gene>
<organism evidence="1">
    <name type="scientific">Arion vulgaris</name>
    <dbReference type="NCBI Taxonomy" id="1028688"/>
    <lineage>
        <taxon>Eukaryota</taxon>
        <taxon>Metazoa</taxon>
        <taxon>Spiralia</taxon>
        <taxon>Lophotrochozoa</taxon>
        <taxon>Mollusca</taxon>
        <taxon>Gastropoda</taxon>
        <taxon>Heterobranchia</taxon>
        <taxon>Euthyneura</taxon>
        <taxon>Panpulmonata</taxon>
        <taxon>Eupulmonata</taxon>
        <taxon>Stylommatophora</taxon>
        <taxon>Helicina</taxon>
        <taxon>Arionoidea</taxon>
        <taxon>Arionidae</taxon>
        <taxon>Arion</taxon>
    </lineage>
</organism>
<sequence length="68" mass="7735">VVKKAQLVSRVDLQQWLDERGETVERFDPFATEFCKMLDLDNLFSLNALNRTSATNIKGSKFGLSDLN</sequence>
<dbReference type="AlphaFoldDB" id="A0A0B7C6Y2"/>
<reference evidence="1" key="1">
    <citation type="submission" date="2014-12" db="EMBL/GenBank/DDBJ databases">
        <title>Insight into the proteome of Arion vulgaris.</title>
        <authorList>
            <person name="Aradska J."/>
            <person name="Bulat T."/>
            <person name="Smidak R."/>
            <person name="Sarate P."/>
            <person name="Gangsoo J."/>
            <person name="Sialana F."/>
            <person name="Bilban M."/>
            <person name="Lubec G."/>
        </authorList>
    </citation>
    <scope>NUCLEOTIDE SEQUENCE</scope>
    <source>
        <tissue evidence="1">Skin</tissue>
    </source>
</reference>
<name>A0A0B7C6Y2_9EUPU</name>
<feature type="non-terminal residue" evidence="1">
    <location>
        <position position="1"/>
    </location>
</feature>
<feature type="non-terminal residue" evidence="1">
    <location>
        <position position="68"/>
    </location>
</feature>
<accession>A0A0B7C6Y2</accession>
<dbReference type="EMBL" id="HACG01053455">
    <property type="protein sequence ID" value="CEL00326.1"/>
    <property type="molecule type" value="Transcribed_RNA"/>
</dbReference>
<protein>
    <submittedName>
        <fullName evidence="1">Uncharacterized protein</fullName>
    </submittedName>
</protein>
<proteinExistence type="predicted"/>
<evidence type="ECO:0000313" key="1">
    <source>
        <dbReference type="EMBL" id="CEL00326.1"/>
    </source>
</evidence>